<protein>
    <recommendedName>
        <fullName evidence="5">MFS transporter</fullName>
    </recommendedName>
</protein>
<evidence type="ECO:0000313" key="4">
    <source>
        <dbReference type="Proteomes" id="UP001595833"/>
    </source>
</evidence>
<organism evidence="3 4">
    <name type="scientific">Saccharothrix xinjiangensis</name>
    <dbReference type="NCBI Taxonomy" id="204798"/>
    <lineage>
        <taxon>Bacteria</taxon>
        <taxon>Bacillati</taxon>
        <taxon>Actinomycetota</taxon>
        <taxon>Actinomycetes</taxon>
        <taxon>Pseudonocardiales</taxon>
        <taxon>Pseudonocardiaceae</taxon>
        <taxon>Saccharothrix</taxon>
    </lineage>
</organism>
<evidence type="ECO:0000313" key="3">
    <source>
        <dbReference type="EMBL" id="MFC5058627.1"/>
    </source>
</evidence>
<dbReference type="EMBL" id="JBHSJB010000033">
    <property type="protein sequence ID" value="MFC5058627.1"/>
    <property type="molecule type" value="Genomic_DNA"/>
</dbReference>
<feature type="compositionally biased region" description="Basic and acidic residues" evidence="1">
    <location>
        <begin position="84"/>
        <end position="95"/>
    </location>
</feature>
<proteinExistence type="predicted"/>
<feature type="region of interest" description="Disordered" evidence="1">
    <location>
        <begin position="74"/>
        <end position="95"/>
    </location>
</feature>
<reference evidence="4" key="1">
    <citation type="journal article" date="2019" name="Int. J. Syst. Evol. Microbiol.">
        <title>The Global Catalogue of Microorganisms (GCM) 10K type strain sequencing project: providing services to taxonomists for standard genome sequencing and annotation.</title>
        <authorList>
            <consortium name="The Broad Institute Genomics Platform"/>
            <consortium name="The Broad Institute Genome Sequencing Center for Infectious Disease"/>
            <person name="Wu L."/>
            <person name="Ma J."/>
        </authorList>
    </citation>
    <scope>NUCLEOTIDE SEQUENCE [LARGE SCALE GENOMIC DNA]</scope>
    <source>
        <strain evidence="4">KCTC 12848</strain>
    </source>
</reference>
<evidence type="ECO:0008006" key="5">
    <source>
        <dbReference type="Google" id="ProtNLM"/>
    </source>
</evidence>
<sequence length="95" mass="9361">MPTNSLVFTQLRQMPATAGYGFGESMLVTGLLLAAGTTTVSGRAVPGPAASTTVLPAGAAAALLALVVAASTPGRPRVARGRGTTREAAGRAPEV</sequence>
<keyword evidence="2" id="KW-1133">Transmembrane helix</keyword>
<dbReference type="Proteomes" id="UP001595833">
    <property type="component" value="Unassembled WGS sequence"/>
</dbReference>
<keyword evidence="2" id="KW-0472">Membrane</keyword>
<keyword evidence="4" id="KW-1185">Reference proteome</keyword>
<dbReference type="RefSeq" id="WP_344038837.1">
    <property type="nucleotide sequence ID" value="NZ_BAAAKE010000013.1"/>
</dbReference>
<name>A0ABV9YA69_9PSEU</name>
<accession>A0ABV9YA69</accession>
<evidence type="ECO:0000256" key="1">
    <source>
        <dbReference type="SAM" id="MobiDB-lite"/>
    </source>
</evidence>
<evidence type="ECO:0000256" key="2">
    <source>
        <dbReference type="SAM" id="Phobius"/>
    </source>
</evidence>
<keyword evidence="2" id="KW-0812">Transmembrane</keyword>
<comment type="caution">
    <text evidence="3">The sequence shown here is derived from an EMBL/GenBank/DDBJ whole genome shotgun (WGS) entry which is preliminary data.</text>
</comment>
<feature type="transmembrane region" description="Helical" evidence="2">
    <location>
        <begin position="52"/>
        <end position="72"/>
    </location>
</feature>
<gene>
    <name evidence="3" type="ORF">ACFPFM_33370</name>
</gene>